<sequence length="137" mass="15473">MKIGELAKLLGVSTDTLRYYEQNNLLSPSARSDSGYRLYDQTQLKQMQFILRAKEVGFSLKETSELLQIKVDKNQHSCEEVKGITLQKLELVRSRIAELQCFEKSLSKLAHRCCGGQESADFCSILTALEDVDGTHN</sequence>
<dbReference type="InterPro" id="IPR047057">
    <property type="entry name" value="MerR_fam"/>
</dbReference>
<dbReference type="EMBL" id="MNAN01000035">
    <property type="protein sequence ID" value="OHU93986.1"/>
    <property type="molecule type" value="Genomic_DNA"/>
</dbReference>
<dbReference type="Gene3D" id="1.10.1660.10">
    <property type="match status" value="1"/>
</dbReference>
<dbReference type="SMART" id="SM00422">
    <property type="entry name" value="HTH_MERR"/>
    <property type="match status" value="1"/>
</dbReference>
<dbReference type="AlphaFoldDB" id="A0A1S1N2T1"/>
<dbReference type="PANTHER" id="PTHR30204:SF94">
    <property type="entry name" value="HEAVY METAL-DEPENDENT TRANSCRIPTIONAL REGULATOR HI_0293-RELATED"/>
    <property type="match status" value="1"/>
</dbReference>
<dbReference type="InterPro" id="IPR011788">
    <property type="entry name" value="ZntR"/>
</dbReference>
<proteinExistence type="predicted"/>
<dbReference type="SUPFAM" id="SSF46955">
    <property type="entry name" value="Putative DNA-binding domain"/>
    <property type="match status" value="1"/>
</dbReference>
<accession>A0A1S1N2T1</accession>
<dbReference type="CDD" id="cd04770">
    <property type="entry name" value="HTH_HMRTR"/>
    <property type="match status" value="1"/>
</dbReference>
<dbReference type="InterPro" id="IPR000551">
    <property type="entry name" value="MerR-type_HTH_dom"/>
</dbReference>
<dbReference type="GO" id="GO:0008270">
    <property type="term" value="F:zinc ion binding"/>
    <property type="evidence" value="ECO:0007669"/>
    <property type="project" value="InterPro"/>
</dbReference>
<evidence type="ECO:0000313" key="6">
    <source>
        <dbReference type="Proteomes" id="UP000180253"/>
    </source>
</evidence>
<evidence type="ECO:0000259" key="4">
    <source>
        <dbReference type="PROSITE" id="PS50937"/>
    </source>
</evidence>
<evidence type="ECO:0000256" key="3">
    <source>
        <dbReference type="ARBA" id="ARBA00023163"/>
    </source>
</evidence>
<dbReference type="InterPro" id="IPR009061">
    <property type="entry name" value="DNA-bd_dom_put_sf"/>
</dbReference>
<dbReference type="GO" id="GO:0003677">
    <property type="term" value="F:DNA binding"/>
    <property type="evidence" value="ECO:0007669"/>
    <property type="project" value="UniProtKB-KW"/>
</dbReference>
<dbReference type="PRINTS" id="PR00040">
    <property type="entry name" value="HTHMERR"/>
</dbReference>
<keyword evidence="1" id="KW-0805">Transcription regulation</keyword>
<dbReference type="NCBIfam" id="TIGR02043">
    <property type="entry name" value="ZntR"/>
    <property type="match status" value="1"/>
</dbReference>
<name>A0A1S1N2T1_9GAMM</name>
<dbReference type="STRING" id="327939.BIW53_17345"/>
<dbReference type="Proteomes" id="UP000180253">
    <property type="component" value="Unassembled WGS sequence"/>
</dbReference>
<reference evidence="5 6" key="1">
    <citation type="submission" date="2016-10" db="EMBL/GenBank/DDBJ databases">
        <title>Pseudoalteromonas amylolytica sp. nov., isolated from the surface seawater.</title>
        <authorList>
            <person name="Wu Y.-H."/>
            <person name="Cheng H."/>
            <person name="Jin X.-B."/>
            <person name="Wang C.-S."/>
            <person name="Xu X.-W."/>
        </authorList>
    </citation>
    <scope>NUCLEOTIDE SEQUENCE [LARGE SCALE GENOMIC DNA]</scope>
    <source>
        <strain evidence="5 6">JCM 12483</strain>
    </source>
</reference>
<comment type="caution">
    <text evidence="5">The sequence shown here is derived from an EMBL/GenBank/DDBJ whole genome shotgun (WGS) entry which is preliminary data.</text>
</comment>
<dbReference type="GO" id="GO:0006351">
    <property type="term" value="P:DNA-templated transcription"/>
    <property type="evidence" value="ECO:0007669"/>
    <property type="project" value="InterPro"/>
</dbReference>
<keyword evidence="3" id="KW-0804">Transcription</keyword>
<feature type="domain" description="HTH merR-type" evidence="4">
    <location>
        <begin position="1"/>
        <end position="69"/>
    </location>
</feature>
<dbReference type="GO" id="GO:0003700">
    <property type="term" value="F:DNA-binding transcription factor activity"/>
    <property type="evidence" value="ECO:0007669"/>
    <property type="project" value="InterPro"/>
</dbReference>
<dbReference type="PROSITE" id="PS50937">
    <property type="entry name" value="HTH_MERR_2"/>
    <property type="match status" value="1"/>
</dbReference>
<keyword evidence="2" id="KW-0238">DNA-binding</keyword>
<dbReference type="PANTHER" id="PTHR30204">
    <property type="entry name" value="REDOX-CYCLING DRUG-SENSING TRANSCRIPTIONAL ACTIVATOR SOXR"/>
    <property type="match status" value="1"/>
</dbReference>
<evidence type="ECO:0000256" key="2">
    <source>
        <dbReference type="ARBA" id="ARBA00023125"/>
    </source>
</evidence>
<keyword evidence="6" id="KW-1185">Reference proteome</keyword>
<evidence type="ECO:0000256" key="1">
    <source>
        <dbReference type="ARBA" id="ARBA00023015"/>
    </source>
</evidence>
<dbReference type="PROSITE" id="PS00552">
    <property type="entry name" value="HTH_MERR_1"/>
    <property type="match status" value="1"/>
</dbReference>
<dbReference type="NCBIfam" id="NF007069">
    <property type="entry name" value="PRK09514.1"/>
    <property type="match status" value="1"/>
</dbReference>
<gene>
    <name evidence="5" type="ORF">BIW53_17345</name>
</gene>
<evidence type="ECO:0000313" key="5">
    <source>
        <dbReference type="EMBL" id="OHU93986.1"/>
    </source>
</evidence>
<dbReference type="RefSeq" id="WP_070993278.1">
    <property type="nucleotide sequence ID" value="NZ_CBCSHD010000004.1"/>
</dbReference>
<dbReference type="OrthoDB" id="9802039at2"/>
<protein>
    <submittedName>
        <fullName evidence="5">Zinc-responsive transcriptional regulator</fullName>
    </submittedName>
</protein>
<dbReference type="Pfam" id="PF13411">
    <property type="entry name" value="MerR_1"/>
    <property type="match status" value="1"/>
</dbReference>
<organism evidence="5 6">
    <name type="scientific">Pseudoalteromonas byunsanensis</name>
    <dbReference type="NCBI Taxonomy" id="327939"/>
    <lineage>
        <taxon>Bacteria</taxon>
        <taxon>Pseudomonadati</taxon>
        <taxon>Pseudomonadota</taxon>
        <taxon>Gammaproteobacteria</taxon>
        <taxon>Alteromonadales</taxon>
        <taxon>Pseudoalteromonadaceae</taxon>
        <taxon>Pseudoalteromonas</taxon>
    </lineage>
</organism>